<dbReference type="VEuPathDB" id="TriTrypDB:TvY486_1012170"/>
<proteinExistence type="predicted"/>
<gene>
    <name evidence="1" type="ORF">TVY486_1012170</name>
</gene>
<name>G0U412_TRYVY</name>
<organism evidence="1">
    <name type="scientific">Trypanosoma vivax (strain Y486)</name>
    <dbReference type="NCBI Taxonomy" id="1055687"/>
    <lineage>
        <taxon>Eukaryota</taxon>
        <taxon>Discoba</taxon>
        <taxon>Euglenozoa</taxon>
        <taxon>Kinetoplastea</taxon>
        <taxon>Metakinetoplastina</taxon>
        <taxon>Trypanosomatida</taxon>
        <taxon>Trypanosomatidae</taxon>
        <taxon>Trypanosoma</taxon>
        <taxon>Duttonella</taxon>
    </lineage>
</organism>
<dbReference type="EMBL" id="HE573026">
    <property type="protein sequence ID" value="CCC52174.1"/>
    <property type="molecule type" value="Genomic_DNA"/>
</dbReference>
<accession>G0U412</accession>
<sequence>MCARCKRGAEVSKLAVMRNSHSLRYAIPTLNPITVQMIPSIHALLFCAPYTCTVPGISVRPCLQKLITTTCECSARLCIQLCRLFALPLCSAITEKVHMYITSLNLFYSTLVAS</sequence>
<dbReference type="AlphaFoldDB" id="G0U412"/>
<reference evidence="1" key="1">
    <citation type="journal article" date="2012" name="Proc. Natl. Acad. Sci. U.S.A.">
        <title>Antigenic diversity is generated by distinct evolutionary mechanisms in African trypanosome species.</title>
        <authorList>
            <person name="Jackson A.P."/>
            <person name="Berry A."/>
            <person name="Aslett M."/>
            <person name="Allison H.C."/>
            <person name="Burton P."/>
            <person name="Vavrova-Anderson J."/>
            <person name="Brown R."/>
            <person name="Browne H."/>
            <person name="Corton N."/>
            <person name="Hauser H."/>
            <person name="Gamble J."/>
            <person name="Gilderthorp R."/>
            <person name="Marcello L."/>
            <person name="McQuillan J."/>
            <person name="Otto T.D."/>
            <person name="Quail M.A."/>
            <person name="Sanders M.J."/>
            <person name="van Tonder A."/>
            <person name="Ginger M.L."/>
            <person name="Field M.C."/>
            <person name="Barry J.D."/>
            <person name="Hertz-Fowler C."/>
            <person name="Berriman M."/>
        </authorList>
    </citation>
    <scope>NUCLEOTIDE SEQUENCE</scope>
    <source>
        <strain evidence="1">Y486</strain>
    </source>
</reference>
<protein>
    <submittedName>
        <fullName evidence="1">Uncharacterized protein</fullName>
    </submittedName>
</protein>
<evidence type="ECO:0000313" key="1">
    <source>
        <dbReference type="EMBL" id="CCC52174.1"/>
    </source>
</evidence>